<proteinExistence type="predicted"/>
<dbReference type="AlphaFoldDB" id="A0A5K7S3X9"/>
<gene>
    <name evidence="1" type="ORF">AQPE_0389</name>
</gene>
<dbReference type="EMBL" id="AP018694">
    <property type="protein sequence ID" value="BBE16252.1"/>
    <property type="molecule type" value="Genomic_DNA"/>
</dbReference>
<name>A0A5K7S3X9_9BACT</name>
<accession>A0A5K7S3X9</accession>
<reference evidence="1" key="1">
    <citation type="journal article" date="2020" name="Int. J. Syst. Evol. Microbiol.">
        <title>Aquipluma nitroreducens gen. nov. sp. nov., a novel facultatively anaerobic bacterium isolated from a freshwater lake.</title>
        <authorList>
            <person name="Watanabe M."/>
            <person name="Kojima H."/>
            <person name="Fukui M."/>
        </authorList>
    </citation>
    <scope>NUCLEOTIDE SEQUENCE</scope>
    <source>
        <strain evidence="1">MeG22</strain>
    </source>
</reference>
<protein>
    <submittedName>
        <fullName evidence="1">Uncharacterized protein</fullName>
    </submittedName>
</protein>
<dbReference type="Proteomes" id="UP001193389">
    <property type="component" value="Chromosome"/>
</dbReference>
<sequence>MVAALIPEQSSAQEDPQYDEISVSFNVPRIGGTEIPAVIRDETLYLSVTDVFDFLKIKNTAASGFDSIRGFFINEKSLYLIDRVNHQIVYQQKVFNIQPGDLIRTETNLYLKSSYFGQVFGLQCTFNFRSLSVSLNTKIELPIIREMRQEQMRKNISQLKGEIKADITIQRKNALFHFGNADWSAISSEQMPGNVDTRLTLSLGSVVAGGETNVTLNYNNHMPFVEKQQYYLWRHVNNDNKALRQILAGKIATGAISSLYSPVVGVQFTNAPTTFRHSFGSYTLSDFTEPGWLVELYVNSVLVDYVKADASGFFSFEVPLVYGNTDVKLRYYGLWGEEHSKVQNISIPFNFLPLGEFQYKTSAGFVEDGRGSLFSRVDLNYGISLRMTIGGGLEYLSSVTSGTFMPFVNSSLRLASSLLLSGEYTYRVRSKGILNYRLPSNLQFELNYTKYEKGQKAINYNYLEERKVAVSVPVRTSNFAAFTRLTLNQIVMPQTKYTTAELLLSGAILGVNTNFTTYSLISDLGKPYTYSNLSLSLRLPGAIILTPQTQFDYNHQELISMKCGLEKQLFKNGYLNLSYERNFKSDFSNTEVGFRYDFSFAQVGLSTRMSNGATTLVQSASGSLMTDAKTNYIGASSRVSVGKGGITLYPFLDLNCNGRREPDESKAFGLNVHINGGRIEVSDKDTTIRVFDLEPYTNYLITLDGTNFDNIAWQMRKKQSRSPSIRICSD</sequence>
<dbReference type="KEGG" id="anf:AQPE_0389"/>
<evidence type="ECO:0000313" key="2">
    <source>
        <dbReference type="Proteomes" id="UP001193389"/>
    </source>
</evidence>
<organism evidence="1 2">
    <name type="scientific">Aquipluma nitroreducens</name>
    <dbReference type="NCBI Taxonomy" id="2010828"/>
    <lineage>
        <taxon>Bacteria</taxon>
        <taxon>Pseudomonadati</taxon>
        <taxon>Bacteroidota</taxon>
        <taxon>Bacteroidia</taxon>
        <taxon>Marinilabiliales</taxon>
        <taxon>Prolixibacteraceae</taxon>
        <taxon>Aquipluma</taxon>
    </lineage>
</organism>
<keyword evidence="2" id="KW-1185">Reference proteome</keyword>
<evidence type="ECO:0000313" key="1">
    <source>
        <dbReference type="EMBL" id="BBE16252.1"/>
    </source>
</evidence>